<protein>
    <submittedName>
        <fullName evidence="2">Uncharacterized protein</fullName>
    </submittedName>
</protein>
<proteinExistence type="predicted"/>
<dbReference type="PROSITE" id="PS51257">
    <property type="entry name" value="PROKAR_LIPOPROTEIN"/>
    <property type="match status" value="1"/>
</dbReference>
<keyword evidence="1" id="KW-0732">Signal</keyword>
<reference evidence="3" key="1">
    <citation type="journal article" date="2019" name="Int. J. Syst. Evol. Microbiol.">
        <title>The Global Catalogue of Microorganisms (GCM) 10K type strain sequencing project: providing services to taxonomists for standard genome sequencing and annotation.</title>
        <authorList>
            <consortium name="The Broad Institute Genomics Platform"/>
            <consortium name="The Broad Institute Genome Sequencing Center for Infectious Disease"/>
            <person name="Wu L."/>
            <person name="Ma J."/>
        </authorList>
    </citation>
    <scope>NUCLEOTIDE SEQUENCE [LARGE SCALE GENOMIC DNA]</scope>
    <source>
        <strain evidence="3">NBRC 112299</strain>
    </source>
</reference>
<evidence type="ECO:0000256" key="1">
    <source>
        <dbReference type="SAM" id="SignalP"/>
    </source>
</evidence>
<organism evidence="2 3">
    <name type="scientific">Demequina litorisediminis</name>
    <dbReference type="NCBI Taxonomy" id="1849022"/>
    <lineage>
        <taxon>Bacteria</taxon>
        <taxon>Bacillati</taxon>
        <taxon>Actinomycetota</taxon>
        <taxon>Actinomycetes</taxon>
        <taxon>Micrococcales</taxon>
        <taxon>Demequinaceae</taxon>
        <taxon>Demequina</taxon>
    </lineage>
</organism>
<keyword evidence="3" id="KW-1185">Reference proteome</keyword>
<comment type="caution">
    <text evidence="2">The sequence shown here is derived from an EMBL/GenBank/DDBJ whole genome shotgun (WGS) entry which is preliminary data.</text>
</comment>
<dbReference type="RefSeq" id="WP_284328062.1">
    <property type="nucleotide sequence ID" value="NZ_BSUN01000001.1"/>
</dbReference>
<evidence type="ECO:0000313" key="3">
    <source>
        <dbReference type="Proteomes" id="UP001157125"/>
    </source>
</evidence>
<evidence type="ECO:0000313" key="2">
    <source>
        <dbReference type="EMBL" id="GMA35565.1"/>
    </source>
</evidence>
<feature type="signal peptide" evidence="1">
    <location>
        <begin position="1"/>
        <end position="24"/>
    </location>
</feature>
<sequence length="174" mass="18002">MVTSLRTAGFAALALGLAGCSANGGSLELAADDVALCAPRTSEGTTYIGMPLDNTGDDPVTLTGVDWSGDMVEHVEFLVDLEAEQHDQMVGTMAWPTDDPWGHEDEVLARAIPVEGAVIPAGVTADLLIAISPASETDDAVVEETRVSYVEGLGYTATSRMTMTISAETGCAAP</sequence>
<gene>
    <name evidence="2" type="ORF">GCM10025876_17690</name>
</gene>
<dbReference type="Proteomes" id="UP001157125">
    <property type="component" value="Unassembled WGS sequence"/>
</dbReference>
<dbReference type="EMBL" id="BSUN01000001">
    <property type="protein sequence ID" value="GMA35565.1"/>
    <property type="molecule type" value="Genomic_DNA"/>
</dbReference>
<accession>A0ABQ6IE03</accession>
<feature type="chain" id="PRO_5045597462" evidence="1">
    <location>
        <begin position="25"/>
        <end position="174"/>
    </location>
</feature>
<name>A0ABQ6IE03_9MICO</name>